<dbReference type="AlphaFoldDB" id="A0A6C0F4D6"/>
<dbReference type="SUPFAM" id="SSF56784">
    <property type="entry name" value="HAD-like"/>
    <property type="match status" value="1"/>
</dbReference>
<dbReference type="EMBL" id="MN739030">
    <property type="protein sequence ID" value="QHT36084.1"/>
    <property type="molecule type" value="Genomic_DNA"/>
</dbReference>
<name>A0A6C0F4D6_9ZZZZ</name>
<sequence>MQPIPKIVVFDLDETLGYFVELGIFWDCLDYFLKEKIANIIILNQEYFNEILDLFPEFIRPNILSILFYLKNKKQQRHCHKLMIYTNNQGPLEWAQFIKKYFEKKIHYNLFNQIIAAFKVSGKQVEICRTTHDKCHHDLVKCSQISPDTQICFLDDNYFPEMTHENVYYIHVKPYVHDLSFEEMIARFKSSEIGKKILSTDELKEEFTPIIMKHFKRYAYNCIKKNEDEYEVDKIITKKIMIHLQTFFKIRSDSASCKKKTQKNVKYRVNKTRSRTNKK</sequence>
<reference evidence="1" key="1">
    <citation type="journal article" date="2020" name="Nature">
        <title>Giant virus diversity and host interactions through global metagenomics.</title>
        <authorList>
            <person name="Schulz F."/>
            <person name="Roux S."/>
            <person name="Paez-Espino D."/>
            <person name="Jungbluth S."/>
            <person name="Walsh D.A."/>
            <person name="Denef V.J."/>
            <person name="McMahon K.D."/>
            <person name="Konstantinidis K.T."/>
            <person name="Eloe-Fadrosh E.A."/>
            <person name="Kyrpides N.C."/>
            <person name="Woyke T."/>
        </authorList>
    </citation>
    <scope>NUCLEOTIDE SEQUENCE</scope>
    <source>
        <strain evidence="1">GVMAG-M-3300009182-46</strain>
    </source>
</reference>
<protein>
    <submittedName>
        <fullName evidence="1">Uncharacterized protein</fullName>
    </submittedName>
</protein>
<organism evidence="1">
    <name type="scientific">viral metagenome</name>
    <dbReference type="NCBI Taxonomy" id="1070528"/>
    <lineage>
        <taxon>unclassified sequences</taxon>
        <taxon>metagenomes</taxon>
        <taxon>organismal metagenomes</taxon>
    </lineage>
</organism>
<dbReference type="InterPro" id="IPR036412">
    <property type="entry name" value="HAD-like_sf"/>
</dbReference>
<evidence type="ECO:0000313" key="1">
    <source>
        <dbReference type="EMBL" id="QHT36084.1"/>
    </source>
</evidence>
<proteinExistence type="predicted"/>
<accession>A0A6C0F4D6</accession>